<dbReference type="RefSeq" id="WP_075079541.1">
    <property type="nucleotide sequence ID" value="NZ_BDCO01000002.1"/>
</dbReference>
<dbReference type="InterPro" id="IPR050383">
    <property type="entry name" value="GlyoxalaseI/FosfomycinResist"/>
</dbReference>
<evidence type="ECO:0000259" key="1">
    <source>
        <dbReference type="PROSITE" id="PS51819"/>
    </source>
</evidence>
<organism evidence="2 3">
    <name type="scientific">Terrimicrobium sacchariphilum</name>
    <dbReference type="NCBI Taxonomy" id="690879"/>
    <lineage>
        <taxon>Bacteria</taxon>
        <taxon>Pseudomonadati</taxon>
        <taxon>Verrucomicrobiota</taxon>
        <taxon>Terrimicrobiia</taxon>
        <taxon>Terrimicrobiales</taxon>
        <taxon>Terrimicrobiaceae</taxon>
        <taxon>Terrimicrobium</taxon>
    </lineage>
</organism>
<dbReference type="AlphaFoldDB" id="A0A146GBD0"/>
<evidence type="ECO:0000313" key="2">
    <source>
        <dbReference type="EMBL" id="GAT33856.1"/>
    </source>
</evidence>
<dbReference type="InterPro" id="IPR037523">
    <property type="entry name" value="VOC_core"/>
</dbReference>
<dbReference type="GO" id="GO:0016829">
    <property type="term" value="F:lyase activity"/>
    <property type="evidence" value="ECO:0007669"/>
    <property type="project" value="UniProtKB-KW"/>
</dbReference>
<accession>A0A146GBD0</accession>
<comment type="caution">
    <text evidence="2">The sequence shown here is derived from an EMBL/GenBank/DDBJ whole genome shotgun (WGS) entry which is preliminary data.</text>
</comment>
<keyword evidence="2" id="KW-0456">Lyase</keyword>
<feature type="domain" description="VOC" evidence="1">
    <location>
        <begin position="4"/>
        <end position="121"/>
    </location>
</feature>
<sequence length="137" mass="15666">MVTGIAHICILSRDLAATEKFYVEILGMRKKFDFLRSGQRIGFYLEVGANQFIEVFQKSDREIPHSSAITHFCLQVNDIQAVSHHLHKHQIDHQAPKLGADQSWQVWCNDPDGIAIELHQYTALSSQFTGKDCQVNW</sequence>
<reference evidence="3" key="1">
    <citation type="journal article" date="2017" name="Genome Announc.">
        <title>Draft Genome Sequence of Terrimicrobium sacchariphilum NM-5T, a Facultative Anaerobic Soil Bacterium of the Class Spartobacteria.</title>
        <authorList>
            <person name="Qiu Y.L."/>
            <person name="Tourlousse D.M."/>
            <person name="Matsuura N."/>
            <person name="Ohashi A."/>
            <person name="Sekiguchi Y."/>
        </authorList>
    </citation>
    <scope>NUCLEOTIDE SEQUENCE [LARGE SCALE GENOMIC DNA]</scope>
    <source>
        <strain evidence="3">NM-5</strain>
    </source>
</reference>
<dbReference type="Proteomes" id="UP000076023">
    <property type="component" value="Unassembled WGS sequence"/>
</dbReference>
<protein>
    <submittedName>
        <fullName evidence="2">Lactoylglutathione lyase/glyoxylase I family protein</fullName>
    </submittedName>
</protein>
<dbReference type="CDD" id="cd06587">
    <property type="entry name" value="VOC"/>
    <property type="match status" value="1"/>
</dbReference>
<dbReference type="EMBL" id="BDCO01000002">
    <property type="protein sequence ID" value="GAT33856.1"/>
    <property type="molecule type" value="Genomic_DNA"/>
</dbReference>
<gene>
    <name evidence="2" type="ORF">TSACC_22276</name>
</gene>
<dbReference type="PANTHER" id="PTHR21366">
    <property type="entry name" value="GLYOXALASE FAMILY PROTEIN"/>
    <property type="match status" value="1"/>
</dbReference>
<dbReference type="STRING" id="690879.TSACC_22276"/>
<name>A0A146GBD0_TERSA</name>
<dbReference type="InterPro" id="IPR029068">
    <property type="entry name" value="Glyas_Bleomycin-R_OHBP_Dase"/>
</dbReference>
<dbReference type="SUPFAM" id="SSF54593">
    <property type="entry name" value="Glyoxalase/Bleomycin resistance protein/Dihydroxybiphenyl dioxygenase"/>
    <property type="match status" value="1"/>
</dbReference>
<dbReference type="InParanoid" id="A0A146GBD0"/>
<dbReference type="OrthoDB" id="375220at2"/>
<dbReference type="Pfam" id="PF00903">
    <property type="entry name" value="Glyoxalase"/>
    <property type="match status" value="1"/>
</dbReference>
<keyword evidence="3" id="KW-1185">Reference proteome</keyword>
<proteinExistence type="predicted"/>
<evidence type="ECO:0000313" key="3">
    <source>
        <dbReference type="Proteomes" id="UP000076023"/>
    </source>
</evidence>
<dbReference type="Gene3D" id="3.10.180.10">
    <property type="entry name" value="2,3-Dihydroxybiphenyl 1,2-Dioxygenase, domain 1"/>
    <property type="match status" value="1"/>
</dbReference>
<dbReference type="PROSITE" id="PS51819">
    <property type="entry name" value="VOC"/>
    <property type="match status" value="1"/>
</dbReference>
<dbReference type="InterPro" id="IPR004360">
    <property type="entry name" value="Glyas_Fos-R_dOase_dom"/>
</dbReference>